<organism evidence="2 3">
    <name type="scientific">Notechis scutatus</name>
    <name type="common">mainland tiger snake</name>
    <dbReference type="NCBI Taxonomy" id="8663"/>
    <lineage>
        <taxon>Eukaryota</taxon>
        <taxon>Metazoa</taxon>
        <taxon>Chordata</taxon>
        <taxon>Craniata</taxon>
        <taxon>Vertebrata</taxon>
        <taxon>Euteleostomi</taxon>
        <taxon>Lepidosauria</taxon>
        <taxon>Squamata</taxon>
        <taxon>Bifurcata</taxon>
        <taxon>Unidentata</taxon>
        <taxon>Episquamata</taxon>
        <taxon>Toxicofera</taxon>
        <taxon>Serpentes</taxon>
        <taxon>Colubroidea</taxon>
        <taxon>Elapidae</taxon>
        <taxon>Hydrophiinae</taxon>
        <taxon>Notechis</taxon>
    </lineage>
</organism>
<evidence type="ECO:0000313" key="3">
    <source>
        <dbReference type="RefSeq" id="XP_026526736.1"/>
    </source>
</evidence>
<feature type="compositionally biased region" description="Polar residues" evidence="1">
    <location>
        <begin position="1"/>
        <end position="10"/>
    </location>
</feature>
<accession>A0A6J1U793</accession>
<dbReference type="RefSeq" id="XP_026526736.1">
    <property type="nucleotide sequence ID" value="XM_026670951.1"/>
</dbReference>
<keyword evidence="2" id="KW-1185">Reference proteome</keyword>
<proteinExistence type="predicted"/>
<dbReference type="KEGG" id="nss:113414164"/>
<feature type="compositionally biased region" description="Low complexity" evidence="1">
    <location>
        <begin position="77"/>
        <end position="100"/>
    </location>
</feature>
<dbReference type="GeneID" id="113414164"/>
<feature type="compositionally biased region" description="Basic residues" evidence="1">
    <location>
        <begin position="14"/>
        <end position="24"/>
    </location>
</feature>
<protein>
    <submittedName>
        <fullName evidence="3">Uncharacterized protein LOC113414164</fullName>
    </submittedName>
</protein>
<reference evidence="3" key="1">
    <citation type="submission" date="2025-08" db="UniProtKB">
        <authorList>
            <consortium name="RefSeq"/>
        </authorList>
    </citation>
    <scope>IDENTIFICATION</scope>
</reference>
<dbReference type="Proteomes" id="UP000504612">
    <property type="component" value="Unplaced"/>
</dbReference>
<evidence type="ECO:0000313" key="2">
    <source>
        <dbReference type="Proteomes" id="UP000504612"/>
    </source>
</evidence>
<gene>
    <name evidence="3" type="primary">LOC113414164</name>
</gene>
<feature type="compositionally biased region" description="Basic and acidic residues" evidence="1">
    <location>
        <begin position="43"/>
        <end position="55"/>
    </location>
</feature>
<name>A0A6J1U793_9SAUR</name>
<feature type="region of interest" description="Disordered" evidence="1">
    <location>
        <begin position="1"/>
        <end position="112"/>
    </location>
</feature>
<dbReference type="AlphaFoldDB" id="A0A6J1U793"/>
<feature type="compositionally biased region" description="Basic and acidic residues" evidence="1">
    <location>
        <begin position="25"/>
        <end position="36"/>
    </location>
</feature>
<sequence length="271" mass="29587">MADGNTSQAPSLKAKAKTHHKRKQAKETSKASERDALRRHKALQKEIDRRSREAHTVPQGFPSSSPSTSSHPPPPLDLSLSSRRSLPPQGQQVQVPGTPVRRAPEATFTPTAAGLRQRDSLLEEVPERIRAWMEVAIRQGIAAGIQQAAMSGHCPVVMSQSLRSLPRSDQHQTQIPPVVPATVPEIRPKQLQTQSQGTTQGPHVSPLVVQTGHQQRLSLQGATKAHHHHGCQSVWMGNSRPVAHNPRQMVRNRTVVQHKLAGTSRSTPGPS</sequence>
<evidence type="ECO:0000256" key="1">
    <source>
        <dbReference type="SAM" id="MobiDB-lite"/>
    </source>
</evidence>